<feature type="compositionally biased region" description="Basic and acidic residues" evidence="1">
    <location>
        <begin position="34"/>
        <end position="46"/>
    </location>
</feature>
<name>A0A914HD20_GLORO</name>
<proteinExistence type="predicted"/>
<sequence length="518" mass="56329">MSPPPIHSIRFSVSSTEVLPRMKSAPSKSSLPAAERRKQSEPDRRRQQSAKSSPTREMAPFFSVFYRGISGISRVTKSPSRGELLEKDGERDGEKAKSKAAQSQGESRKCAVADKPPLPSSKAKGGCANAADGRGAWDRASAKGGGRSRSTADLHAAKAAAAAEGKNWREAGEVTAPGTSSHPTPSKKAVSSAPNSPQQTGASRKWPLGLFSSRTPQSRDSSAVPPQPPPPSIKMPNGLSRHRPSQNGANEEHPTALSFRQRIRLHKGVRTGKIPMDALHQTYRGGSRKGEKHPAVKGKSVYLSADDIRQLNHDSDYIAEALRTLGDEQPRVARSTPKHAFIPEDPRLLLERQKRHCLYGEEVYDKMVAESLLVCDLLQTHLNDCIAGVRAKSPTALSSPFTTPPGSPFMSRSTSMQPFHAGGGIAKADQSGDHLRQSDGSASPTPRAFPSPLAPLPHRRRHNRSPQSAHYEAILRRWDRHSFDGTNIAEGGAKATQPIYRLMGKCREYVKPMKNRPK</sequence>
<feature type="compositionally biased region" description="Polar residues" evidence="1">
    <location>
        <begin position="212"/>
        <end position="221"/>
    </location>
</feature>
<feature type="compositionally biased region" description="Basic and acidic residues" evidence="1">
    <location>
        <begin position="83"/>
        <end position="97"/>
    </location>
</feature>
<accession>A0A914HD20</accession>
<evidence type="ECO:0000313" key="2">
    <source>
        <dbReference type="Proteomes" id="UP000887572"/>
    </source>
</evidence>
<evidence type="ECO:0000256" key="1">
    <source>
        <dbReference type="SAM" id="MobiDB-lite"/>
    </source>
</evidence>
<reference evidence="3" key="1">
    <citation type="submission" date="2022-11" db="UniProtKB">
        <authorList>
            <consortium name="WormBaseParasite"/>
        </authorList>
    </citation>
    <scope>IDENTIFICATION</scope>
</reference>
<dbReference type="AlphaFoldDB" id="A0A914HD20"/>
<feature type="compositionally biased region" description="Low complexity" evidence="1">
    <location>
        <begin position="23"/>
        <end position="33"/>
    </location>
</feature>
<evidence type="ECO:0000313" key="3">
    <source>
        <dbReference type="WBParaSite" id="Gr19_v10_g16382.t2"/>
    </source>
</evidence>
<feature type="region of interest" description="Disordered" evidence="1">
    <location>
        <begin position="421"/>
        <end position="468"/>
    </location>
</feature>
<dbReference type="WBParaSite" id="Gr19_v10_g16382.t2">
    <property type="protein sequence ID" value="Gr19_v10_g16382.t2"/>
    <property type="gene ID" value="Gr19_v10_g16382"/>
</dbReference>
<feature type="region of interest" description="Disordered" evidence="1">
    <location>
        <begin position="74"/>
        <end position="256"/>
    </location>
</feature>
<keyword evidence="2" id="KW-1185">Reference proteome</keyword>
<protein>
    <submittedName>
        <fullName evidence="3">Uncharacterized protein</fullName>
    </submittedName>
</protein>
<organism evidence="2 3">
    <name type="scientific">Globodera rostochiensis</name>
    <name type="common">Golden nematode worm</name>
    <name type="synonym">Heterodera rostochiensis</name>
    <dbReference type="NCBI Taxonomy" id="31243"/>
    <lineage>
        <taxon>Eukaryota</taxon>
        <taxon>Metazoa</taxon>
        <taxon>Ecdysozoa</taxon>
        <taxon>Nematoda</taxon>
        <taxon>Chromadorea</taxon>
        <taxon>Rhabditida</taxon>
        <taxon>Tylenchina</taxon>
        <taxon>Tylenchomorpha</taxon>
        <taxon>Tylenchoidea</taxon>
        <taxon>Heteroderidae</taxon>
        <taxon>Heteroderinae</taxon>
        <taxon>Globodera</taxon>
    </lineage>
</organism>
<feature type="region of interest" description="Disordered" evidence="1">
    <location>
        <begin position="17"/>
        <end position="57"/>
    </location>
</feature>
<dbReference type="Proteomes" id="UP000887572">
    <property type="component" value="Unplaced"/>
</dbReference>
<feature type="compositionally biased region" description="Polar residues" evidence="1">
    <location>
        <begin position="192"/>
        <end position="202"/>
    </location>
</feature>